<organism evidence="1 2">
    <name type="scientific">[Myrmecia] bisecta</name>
    <dbReference type="NCBI Taxonomy" id="41462"/>
    <lineage>
        <taxon>Eukaryota</taxon>
        <taxon>Viridiplantae</taxon>
        <taxon>Chlorophyta</taxon>
        <taxon>core chlorophytes</taxon>
        <taxon>Trebouxiophyceae</taxon>
        <taxon>Trebouxiales</taxon>
        <taxon>Trebouxiaceae</taxon>
        <taxon>Myrmecia</taxon>
    </lineage>
</organism>
<name>A0AAW1PPU0_9CHLO</name>
<protein>
    <submittedName>
        <fullName evidence="1">Uncharacterized protein</fullName>
    </submittedName>
</protein>
<evidence type="ECO:0000313" key="2">
    <source>
        <dbReference type="Proteomes" id="UP001489004"/>
    </source>
</evidence>
<gene>
    <name evidence="1" type="ORF">WJX72_005122</name>
</gene>
<dbReference type="Proteomes" id="UP001489004">
    <property type="component" value="Unassembled WGS sequence"/>
</dbReference>
<comment type="caution">
    <text evidence="1">The sequence shown here is derived from an EMBL/GenBank/DDBJ whole genome shotgun (WGS) entry which is preliminary data.</text>
</comment>
<dbReference type="EMBL" id="JALJOR010000010">
    <property type="protein sequence ID" value="KAK9810124.1"/>
    <property type="molecule type" value="Genomic_DNA"/>
</dbReference>
<reference evidence="1 2" key="1">
    <citation type="journal article" date="2024" name="Nat. Commun.">
        <title>Phylogenomics reveals the evolutionary origins of lichenization in chlorophyte algae.</title>
        <authorList>
            <person name="Puginier C."/>
            <person name="Libourel C."/>
            <person name="Otte J."/>
            <person name="Skaloud P."/>
            <person name="Haon M."/>
            <person name="Grisel S."/>
            <person name="Petersen M."/>
            <person name="Berrin J.G."/>
            <person name="Delaux P.M."/>
            <person name="Dal Grande F."/>
            <person name="Keller J."/>
        </authorList>
    </citation>
    <scope>NUCLEOTIDE SEQUENCE [LARGE SCALE GENOMIC DNA]</scope>
    <source>
        <strain evidence="1 2">SAG 2043</strain>
    </source>
</reference>
<accession>A0AAW1PPU0</accession>
<sequence>MLGQALTSDQRLLLLQGSLDTTRPIALQAGQVSSLENILAEALKPYQAQISNPEELVVKQADALRRAGVGCPSKVEHGFHEWFQNCVELDPAAKEPLKDVYASYHTYASTVLKRVPAGKMKFGAYLGELVEAYRAQGAITTDRDKYGVRYSGMRLKAQ</sequence>
<evidence type="ECO:0000313" key="1">
    <source>
        <dbReference type="EMBL" id="KAK9810124.1"/>
    </source>
</evidence>
<keyword evidence="2" id="KW-1185">Reference proteome</keyword>
<proteinExistence type="predicted"/>
<dbReference type="AlphaFoldDB" id="A0AAW1PPU0"/>